<dbReference type="Gene3D" id="2.40.330.10">
    <property type="entry name" value="DNA-binding pseudobarrel domain"/>
    <property type="match status" value="1"/>
</dbReference>
<evidence type="ECO:0000256" key="1">
    <source>
        <dbReference type="ARBA" id="ARBA00004123"/>
    </source>
</evidence>
<evidence type="ECO:0000256" key="8">
    <source>
        <dbReference type="RuleBase" id="RU004561"/>
    </source>
</evidence>
<evidence type="ECO:0000313" key="10">
    <source>
        <dbReference type="EMBL" id="KAH7287443.1"/>
    </source>
</evidence>
<comment type="caution">
    <text evidence="10">The sequence shown here is derived from an EMBL/GenBank/DDBJ whole genome shotgun (WGS) entry which is preliminary data.</text>
</comment>
<evidence type="ECO:0000313" key="11">
    <source>
        <dbReference type="Proteomes" id="UP000825935"/>
    </source>
</evidence>
<dbReference type="GO" id="GO:0005634">
    <property type="term" value="C:nucleus"/>
    <property type="evidence" value="ECO:0007669"/>
    <property type="project" value="UniProtKB-SubCell"/>
</dbReference>
<dbReference type="FunFam" id="2.40.330.10:FF:000001">
    <property type="entry name" value="Auxin response factor"/>
    <property type="match status" value="1"/>
</dbReference>
<dbReference type="OrthoDB" id="1906869at2759"/>
<dbReference type="OMA" id="SSHTMGN"/>
<dbReference type="GO" id="GO:0006355">
    <property type="term" value="P:regulation of DNA-templated transcription"/>
    <property type="evidence" value="ECO:0007669"/>
    <property type="project" value="InterPro"/>
</dbReference>
<organism evidence="10 11">
    <name type="scientific">Ceratopteris richardii</name>
    <name type="common">Triangle waterfern</name>
    <dbReference type="NCBI Taxonomy" id="49495"/>
    <lineage>
        <taxon>Eukaryota</taxon>
        <taxon>Viridiplantae</taxon>
        <taxon>Streptophyta</taxon>
        <taxon>Embryophyta</taxon>
        <taxon>Tracheophyta</taxon>
        <taxon>Polypodiopsida</taxon>
        <taxon>Polypodiidae</taxon>
        <taxon>Polypodiales</taxon>
        <taxon>Pteridineae</taxon>
        <taxon>Pteridaceae</taxon>
        <taxon>Parkerioideae</taxon>
        <taxon>Ceratopteris</taxon>
    </lineage>
</organism>
<dbReference type="InterPro" id="IPR015300">
    <property type="entry name" value="DNA-bd_pseudobarrel_sf"/>
</dbReference>
<comment type="similarity">
    <text evidence="2 8">Belongs to the ARF family.</text>
</comment>
<accession>A0A8T2QVS5</accession>
<dbReference type="SUPFAM" id="SSF101936">
    <property type="entry name" value="DNA-binding pseudobarrel domain"/>
    <property type="match status" value="1"/>
</dbReference>
<dbReference type="GO" id="GO:0003677">
    <property type="term" value="F:DNA binding"/>
    <property type="evidence" value="ECO:0007669"/>
    <property type="project" value="UniProtKB-KW"/>
</dbReference>
<comment type="function">
    <text evidence="8">Auxin response factors (ARFs) are transcriptional factors that bind specifically to the DNA sequence 5'-TGTCTC-3' found in the auxin-responsive promoter elements (AuxREs).</text>
</comment>
<evidence type="ECO:0000256" key="3">
    <source>
        <dbReference type="ARBA" id="ARBA00023015"/>
    </source>
</evidence>
<dbReference type="Gene3D" id="2.30.30.1040">
    <property type="match status" value="1"/>
</dbReference>
<feature type="domain" description="TF-B3" evidence="9">
    <location>
        <begin position="120"/>
        <end position="222"/>
    </location>
</feature>
<reference evidence="10" key="1">
    <citation type="submission" date="2021-08" db="EMBL/GenBank/DDBJ databases">
        <title>WGS assembly of Ceratopteris richardii.</title>
        <authorList>
            <person name="Marchant D.B."/>
            <person name="Chen G."/>
            <person name="Jenkins J."/>
            <person name="Shu S."/>
            <person name="Leebens-Mack J."/>
            <person name="Grimwood J."/>
            <person name="Schmutz J."/>
            <person name="Soltis P."/>
            <person name="Soltis D."/>
            <person name="Chen Z.-H."/>
        </authorList>
    </citation>
    <scope>NUCLEOTIDE SEQUENCE</scope>
    <source>
        <strain evidence="10">Whitten #5841</strain>
        <tissue evidence="10">Leaf</tissue>
    </source>
</reference>
<dbReference type="FunFam" id="2.30.30.1040:FF:000001">
    <property type="entry name" value="Auxin response factor"/>
    <property type="match status" value="1"/>
</dbReference>
<evidence type="ECO:0000256" key="2">
    <source>
        <dbReference type="ARBA" id="ARBA00007853"/>
    </source>
</evidence>
<comment type="subunit">
    <text evidence="8">Homodimers and heterodimers.</text>
</comment>
<dbReference type="SMART" id="SM01019">
    <property type="entry name" value="B3"/>
    <property type="match status" value="1"/>
</dbReference>
<dbReference type="PANTHER" id="PTHR31384">
    <property type="entry name" value="AUXIN RESPONSE FACTOR 4-RELATED"/>
    <property type="match status" value="1"/>
</dbReference>
<dbReference type="Pfam" id="PF06507">
    <property type="entry name" value="ARF_AD"/>
    <property type="match status" value="1"/>
</dbReference>
<dbReference type="InterPro" id="IPR003340">
    <property type="entry name" value="B3_DNA-bd"/>
</dbReference>
<evidence type="ECO:0000259" key="9">
    <source>
        <dbReference type="PROSITE" id="PS50863"/>
    </source>
</evidence>
<dbReference type="CDD" id="cd10017">
    <property type="entry name" value="B3_DNA"/>
    <property type="match status" value="1"/>
</dbReference>
<protein>
    <recommendedName>
        <fullName evidence="8">Auxin response factor</fullName>
    </recommendedName>
</protein>
<name>A0A8T2QVS5_CERRI</name>
<evidence type="ECO:0000256" key="5">
    <source>
        <dbReference type="ARBA" id="ARBA00023163"/>
    </source>
</evidence>
<gene>
    <name evidence="10" type="ORF">KP509_32G056500</name>
</gene>
<comment type="subcellular location">
    <subcellularLocation>
        <location evidence="1 8">Nucleus</location>
    </subcellularLocation>
</comment>
<proteinExistence type="inferred from homology"/>
<keyword evidence="11" id="KW-1185">Reference proteome</keyword>
<dbReference type="Proteomes" id="UP000825935">
    <property type="component" value="Chromosome 32"/>
</dbReference>
<dbReference type="EMBL" id="CM035437">
    <property type="protein sequence ID" value="KAH7287443.1"/>
    <property type="molecule type" value="Genomic_DNA"/>
</dbReference>
<keyword evidence="5 8" id="KW-0804">Transcription</keyword>
<dbReference type="InterPro" id="IPR010525">
    <property type="entry name" value="ARF_dom"/>
</dbReference>
<dbReference type="GO" id="GO:0009734">
    <property type="term" value="P:auxin-activated signaling pathway"/>
    <property type="evidence" value="ECO:0007669"/>
    <property type="project" value="UniProtKB-KW"/>
</dbReference>
<evidence type="ECO:0000256" key="4">
    <source>
        <dbReference type="ARBA" id="ARBA00023125"/>
    </source>
</evidence>
<keyword evidence="6 8" id="KW-0539">Nucleus</keyword>
<keyword evidence="7 8" id="KW-0927">Auxin signaling pathway</keyword>
<dbReference type="PROSITE" id="PS50863">
    <property type="entry name" value="B3"/>
    <property type="match status" value="1"/>
</dbReference>
<evidence type="ECO:0000256" key="6">
    <source>
        <dbReference type="ARBA" id="ARBA00023242"/>
    </source>
</evidence>
<dbReference type="AlphaFoldDB" id="A0A8T2QVS5"/>
<dbReference type="InterPro" id="IPR044835">
    <property type="entry name" value="ARF_plant"/>
</dbReference>
<keyword evidence="4 8" id="KW-0238">DNA-binding</keyword>
<keyword evidence="3 8" id="KW-0805">Transcription regulation</keyword>
<dbReference type="PANTHER" id="PTHR31384:SF39">
    <property type="entry name" value="AUXIN RESPONSE FACTOR"/>
    <property type="match status" value="1"/>
</dbReference>
<evidence type="ECO:0000256" key="7">
    <source>
        <dbReference type="ARBA" id="ARBA00023294"/>
    </source>
</evidence>
<sequence length="617" mass="67708">MAETSGGLPLRSAAADPELWHACAAAVSHLPEVGSFVVYFPQGHAEQVLPSPSLHDLPPVAPACIPCKITSVEYLADFETDEAYARMCLQPLPNLDLSDVHNEDCSESSSFRQREKLVSFAKTLTQSDANNGGGFSIPRYCADTIFPPLDYTQNPPVQMILAKDIHGRLWKFRHIYRGTPRRHLLTTGWSNFVNQKKLVAGDVIVFVRNSDGQLCVGIRRATRGLRHASVPSQFGLQESADQRSLLQQELHLGIRAGDNAPKFSRHRNTLVTMQSVVEAAVAASSGNPFEILYYPRASASEFCVNLSTVKKALQVTWVSGMRFKMALETEDASRTNWYMGTVLKLGELDPIRWPKSPWKILQVAWDEGVLQGIERVSPWEIDLVSPTLLPPLSWPRKKLRLLHPQESSMDQVSDIAPVMHKRVPVSCMRALNKFPMGLCLSMEGARHGPLNGFSVQDNAHCVQPDWFNYGYVKSQVKNEDIGELVPNLGPLGNTTLEVTADAENHDMMLPLGSSSSSEPALSSNVSFNDEGGSTSSKCTKLILFGKAIDIVKPASGETLQSCTRTNDLNELGQEVISRGRHFEASFSAEGSSGELSETVNAHIQHGESFSASCAVAN</sequence>
<dbReference type="Pfam" id="PF02362">
    <property type="entry name" value="B3"/>
    <property type="match status" value="1"/>
</dbReference>